<name>A0A9D9BTN4_PROMR</name>
<dbReference type="PANTHER" id="PTHR43308">
    <property type="entry name" value="OUTER MEMBRANE PROTEIN ALPHA-RELATED"/>
    <property type="match status" value="1"/>
</dbReference>
<feature type="signal peptide" evidence="1">
    <location>
        <begin position="1"/>
        <end position="24"/>
    </location>
</feature>
<gene>
    <name evidence="2" type="ORF">JJ833_01805</name>
</gene>
<proteinExistence type="predicted"/>
<reference evidence="2" key="1">
    <citation type="journal article" date="2021" name="Front. Mar. Sci.">
        <title>Genomes of Diverse Isolates of Prochlorococcus High-Light-Adapted Clade II in the Western Pacific Ocean.</title>
        <authorList>
            <person name="Yan W."/>
            <person name="Feng X."/>
            <person name="Zhang W."/>
            <person name="Nawaz M.Z."/>
            <person name="Luo T."/>
            <person name="Zhang R."/>
            <person name="Jiao N."/>
        </authorList>
    </citation>
    <scope>NUCLEOTIDE SEQUENCE</scope>
    <source>
        <strain evidence="2">XMU1424</strain>
    </source>
</reference>
<dbReference type="InterPro" id="IPR051465">
    <property type="entry name" value="Cell_Envelope_Struct_Comp"/>
</dbReference>
<organism evidence="2">
    <name type="scientific">Prochlorococcus marinus XMU1424</name>
    <dbReference type="NCBI Taxonomy" id="2774497"/>
    <lineage>
        <taxon>Bacteria</taxon>
        <taxon>Bacillati</taxon>
        <taxon>Cyanobacteriota</taxon>
        <taxon>Cyanophyceae</taxon>
        <taxon>Synechococcales</taxon>
        <taxon>Prochlorococcaceae</taxon>
        <taxon>Prochlorococcus</taxon>
    </lineage>
</organism>
<dbReference type="NCBIfam" id="NF033921">
    <property type="entry name" value="por_somb"/>
    <property type="match status" value="1"/>
</dbReference>
<evidence type="ECO:0000313" key="2">
    <source>
        <dbReference type="EMBL" id="MBO6987578.1"/>
    </source>
</evidence>
<keyword evidence="1" id="KW-0732">Signal</keyword>
<dbReference type="PANTHER" id="PTHR43308:SF1">
    <property type="entry name" value="OUTER MEMBRANE PROTEIN ALPHA"/>
    <property type="match status" value="1"/>
</dbReference>
<feature type="chain" id="PRO_5038604364" evidence="1">
    <location>
        <begin position="25"/>
        <end position="432"/>
    </location>
</feature>
<protein>
    <submittedName>
        <fullName evidence="2">Iron uptake porin</fullName>
    </submittedName>
</protein>
<evidence type="ECO:0000256" key="1">
    <source>
        <dbReference type="SAM" id="SignalP"/>
    </source>
</evidence>
<dbReference type="AlphaFoldDB" id="A0A9D9BTN4"/>
<sequence>MKLFQQMLVAGASLSLLAPVASQASDVVNIEEMNSYARSQSKSSRIDSKTFINEVSEDIAILKGRVDGLEAKQNDFEAGAFSETTSMDGKAVFTIGAVDYSLASETASEATQAMYTYTMNLNSSFTGDDNLYVRIKTGNHSDWSKTKTYGTYLSSANSKDNTLTVDKIWYQFPVGDNNTVWVGPKIENYYMHGTTPSIYKPVTKQFTLGGNGEAYGASTDTGAGWAYKADNGFAVSSNIGTKSTTSKKNAEGDYYNTGLLTNETKTSWATQVGYTKPNYSVSALLNVKTNGWSDTYYHTADHGTGGNGNFTSVGLRGWWRPDNTGTATPSISVGFDTTEYDGAPSSTSNSTAYFVGLNWQDMFQADDRIGLAFGQPTTNESESVDPFAYEIYYSFKPNDSVTVTPAVFGGTDRNGTSGADVFGAVLETTFKF</sequence>
<accession>A0A9D9BTN4</accession>
<dbReference type="InterPro" id="IPR047684">
    <property type="entry name" value="Por_som-like"/>
</dbReference>
<comment type="caution">
    <text evidence="2">The sequence shown here is derived from an EMBL/GenBank/DDBJ whole genome shotgun (WGS) entry which is preliminary data.</text>
</comment>
<dbReference type="EMBL" id="JAEPLE010000001">
    <property type="protein sequence ID" value="MBO6987578.1"/>
    <property type="molecule type" value="Genomic_DNA"/>
</dbReference>